<dbReference type="GO" id="GO:0005524">
    <property type="term" value="F:ATP binding"/>
    <property type="evidence" value="ECO:0007669"/>
    <property type="project" value="UniProtKB-KW"/>
</dbReference>
<dbReference type="PANTHER" id="PTHR19375">
    <property type="entry name" value="HEAT SHOCK PROTEIN 70KDA"/>
    <property type="match status" value="1"/>
</dbReference>
<proteinExistence type="predicted"/>
<dbReference type="SUPFAM" id="SSF53067">
    <property type="entry name" value="Actin-like ATPase domain"/>
    <property type="match status" value="1"/>
</dbReference>
<feature type="region of interest" description="Disordered" evidence="3">
    <location>
        <begin position="196"/>
        <end position="237"/>
    </location>
</feature>
<evidence type="ECO:0000256" key="1">
    <source>
        <dbReference type="ARBA" id="ARBA00022741"/>
    </source>
</evidence>
<evidence type="ECO:0000313" key="4">
    <source>
        <dbReference type="EMBL" id="CAD8462155.1"/>
    </source>
</evidence>
<feature type="compositionally biased region" description="Acidic residues" evidence="3">
    <location>
        <begin position="197"/>
        <end position="214"/>
    </location>
</feature>
<gene>
    <name evidence="4" type="ORF">LAMO00422_LOCUS21115</name>
</gene>
<evidence type="ECO:0000256" key="3">
    <source>
        <dbReference type="SAM" id="MobiDB-lite"/>
    </source>
</evidence>
<dbReference type="EMBL" id="HBEM01031009">
    <property type="protein sequence ID" value="CAD8462155.1"/>
    <property type="molecule type" value="Transcribed_RNA"/>
</dbReference>
<dbReference type="GO" id="GO:0140662">
    <property type="term" value="F:ATP-dependent protein folding chaperone"/>
    <property type="evidence" value="ECO:0007669"/>
    <property type="project" value="InterPro"/>
</dbReference>
<protein>
    <submittedName>
        <fullName evidence="4">Uncharacterized protein</fullName>
    </submittedName>
</protein>
<dbReference type="Gene3D" id="3.30.420.40">
    <property type="match status" value="2"/>
</dbReference>
<dbReference type="PRINTS" id="PR00301">
    <property type="entry name" value="HEATSHOCK70"/>
</dbReference>
<keyword evidence="1" id="KW-0547">Nucleotide-binding</keyword>
<dbReference type="InterPro" id="IPR013126">
    <property type="entry name" value="Hsp_70_fam"/>
</dbReference>
<organism evidence="4">
    <name type="scientific">Amorphochlora amoebiformis</name>
    <dbReference type="NCBI Taxonomy" id="1561963"/>
    <lineage>
        <taxon>Eukaryota</taxon>
        <taxon>Sar</taxon>
        <taxon>Rhizaria</taxon>
        <taxon>Cercozoa</taxon>
        <taxon>Chlorarachniophyceae</taxon>
        <taxon>Amorphochlora</taxon>
    </lineage>
</organism>
<evidence type="ECO:0000256" key="2">
    <source>
        <dbReference type="ARBA" id="ARBA00022840"/>
    </source>
</evidence>
<name>A0A7S0H5N6_9EUKA</name>
<feature type="compositionally biased region" description="Acidic residues" evidence="3">
    <location>
        <begin position="223"/>
        <end position="237"/>
    </location>
</feature>
<dbReference type="InterPro" id="IPR043129">
    <property type="entry name" value="ATPase_NBD"/>
</dbReference>
<sequence length="237" mass="26360">MYKDEQLSGILDDKQRNIVRKRAKKKKERTFQERQLIRKRVDEAGNKGKQKVKLSKIPEGYNLDQVVLVGGATRTPAIIRMIARITGVEPARTIDPDHAVALGAAIQAAMLDGRLEQLDVFTPLKAALMRAIIYDKHQKSIQSGEGGIIPGMEGISVPVEAIKKPSAGSREDKEMELARAMAAQNGLGDGKVVMIGEESEEWSDWDDDSEEEFELENRRGDPENPEVWDLDDLPEAS</sequence>
<reference evidence="4" key="1">
    <citation type="submission" date="2021-01" db="EMBL/GenBank/DDBJ databases">
        <authorList>
            <person name="Corre E."/>
            <person name="Pelletier E."/>
            <person name="Niang G."/>
            <person name="Scheremetjew M."/>
            <person name="Finn R."/>
            <person name="Kale V."/>
            <person name="Holt S."/>
            <person name="Cochrane G."/>
            <person name="Meng A."/>
            <person name="Brown T."/>
            <person name="Cohen L."/>
        </authorList>
    </citation>
    <scope>NUCLEOTIDE SEQUENCE</scope>
    <source>
        <strain evidence="4">CCMP2058</strain>
    </source>
</reference>
<dbReference type="Pfam" id="PF00012">
    <property type="entry name" value="HSP70"/>
    <property type="match status" value="1"/>
</dbReference>
<accession>A0A7S0H5N6</accession>
<dbReference type="AlphaFoldDB" id="A0A7S0H5N6"/>
<keyword evidence="2" id="KW-0067">ATP-binding</keyword>